<sequence>MVVLSVVFGSGALPPTSQRTNMAAHQRVVS</sequence>
<proteinExistence type="predicted"/>
<dbReference type="AlphaFoldDB" id="Q9PGW9"/>
<dbReference type="PIR" id="C82837">
    <property type="entry name" value="C82837"/>
</dbReference>
<reference evidence="1 2" key="1">
    <citation type="journal article" date="2000" name="Nature">
        <title>The genome sequence of the plant pathogen Xylella fastidiosa.</title>
        <authorList>
            <person name="Simpson A.J."/>
            <person name="Reinach F.C."/>
            <person name="Arruda P."/>
            <person name="Abreu F.A."/>
            <person name="Acencio M."/>
            <person name="Alvarenga R."/>
            <person name="Alves L.M."/>
            <person name="Araya J.E."/>
            <person name="Baia G.S."/>
            <person name="Baptista C.S."/>
            <person name="Barros M.H."/>
            <person name="Bonaccorsi E.D."/>
            <person name="Bordin S."/>
            <person name="Bove J.M."/>
            <person name="Briones M.R."/>
            <person name="Bueno M.R."/>
            <person name="Camargo A.A."/>
            <person name="Camargo L.E."/>
            <person name="Carraro D.M."/>
            <person name="Carrer H."/>
            <person name="Colauto N.B."/>
            <person name="Colombo C."/>
            <person name="Costa F.F."/>
            <person name="Costa M.C."/>
            <person name="Costa-Neto C.M."/>
            <person name="Coutinho L.L."/>
            <person name="Cristofani M."/>
            <person name="Dias-Neto E."/>
            <person name="Docena C."/>
            <person name="El-Dorry H."/>
            <person name="Facincani A.P."/>
            <person name="Ferreira A.J."/>
            <person name="Ferreira V.C."/>
            <person name="Ferro J.A."/>
            <person name="Fraga J.S."/>
            <person name="Franca S.C."/>
            <person name="Franco M.C."/>
            <person name="Frohme M."/>
            <person name="Furlan L.R."/>
            <person name="Garnier M."/>
            <person name="Goldman G.H."/>
            <person name="Goldman M.H."/>
            <person name="Gomes S.L."/>
            <person name="Gruber A."/>
            <person name="Ho P.L."/>
            <person name="Hoheisel J.D."/>
            <person name="Junqueira M.L."/>
            <person name="Kemper E.L."/>
            <person name="Kitajima J.P."/>
            <person name="Krieger J.E."/>
            <person name="Kuramae E.E."/>
            <person name="Laigret F."/>
            <person name="Lambais M.R."/>
            <person name="Leite L.C."/>
            <person name="Lemos E.G."/>
            <person name="Lemos M.V."/>
            <person name="Lopes S.A."/>
            <person name="Lopes C.R."/>
            <person name="Machado J.A."/>
            <person name="Machado M.A."/>
            <person name="Madeira A.M."/>
            <person name="Madeira H.M."/>
            <person name="Marino C.L."/>
            <person name="Marques M.V."/>
            <person name="Martins E.A."/>
            <person name="Martins E.M."/>
            <person name="Matsukuma A.Y."/>
            <person name="Menck C.F."/>
            <person name="Miracca E.C."/>
            <person name="Miyaki C.Y."/>
            <person name="Monteriro-Vitorello C.B."/>
            <person name="Moon D.H."/>
            <person name="Nagai M.A."/>
            <person name="Nascimento A.L."/>
            <person name="Netto L.E."/>
            <person name="Nhani A.Jr."/>
            <person name="Nobrega F.G."/>
            <person name="Nunes L.R."/>
            <person name="Oliveira M.A."/>
            <person name="de Oliveira M.C."/>
            <person name="de Oliveira R.C."/>
            <person name="Palmieri D.A."/>
            <person name="Paris A."/>
            <person name="Peixoto B.R."/>
            <person name="Pereira G.A."/>
            <person name="Pereira H.A.Jr."/>
            <person name="Pesquero J.B."/>
            <person name="Quaggio R.B."/>
            <person name="Roberto P.G."/>
            <person name="Rodrigues V."/>
            <person name="de M Rosa A.J."/>
            <person name="de Rosa V.E.Jr."/>
            <person name="de Sa R.G."/>
            <person name="Santelli R.V."/>
            <person name="Sawasaki H.E."/>
            <person name="da Silva A.C."/>
            <person name="da Silva A.M."/>
            <person name="da Silva F.R."/>
            <person name="da Silva W.A.Jr."/>
            <person name="da Silveira J.F."/>
            <person name="Silvestri M.L."/>
            <person name="Siqueira W.J."/>
            <person name="de Souza A.A."/>
            <person name="de Souza A.P."/>
            <person name="Terenzi M.F."/>
            <person name="Truffi D."/>
            <person name="Tsai S.M."/>
            <person name="Tsuhako M.H."/>
            <person name="Vallada H."/>
            <person name="Van Sluys M.A."/>
            <person name="Verjovski-Almeida S."/>
            <person name="Vettore A.L."/>
            <person name="Zago M.A."/>
            <person name="Zatz M."/>
            <person name="Meidanis J."/>
            <person name="Setubal J.C."/>
        </authorList>
    </citation>
    <scope>NUCLEOTIDE SEQUENCE [LARGE SCALE GENOMIC DNA]</scope>
    <source>
        <strain evidence="1 2">9a5c</strain>
    </source>
</reference>
<accession>Q9PGW9</accession>
<organism evidence="1 2">
    <name type="scientific">Xylella fastidiosa (strain 9a5c)</name>
    <dbReference type="NCBI Taxonomy" id="160492"/>
    <lineage>
        <taxon>Bacteria</taxon>
        <taxon>Pseudomonadati</taxon>
        <taxon>Pseudomonadota</taxon>
        <taxon>Gammaproteobacteria</taxon>
        <taxon>Lysobacterales</taxon>
        <taxon>Lysobacteraceae</taxon>
        <taxon>Xylella</taxon>
    </lineage>
</organism>
<dbReference type="Proteomes" id="UP000000812">
    <property type="component" value="Chromosome"/>
</dbReference>
<dbReference type="KEGG" id="xfa:XF_0179"/>
<dbReference type="HOGENOM" id="CLU_3406172_0_0_6"/>
<protein>
    <submittedName>
        <fullName evidence="1">Uncharacterized protein</fullName>
    </submittedName>
</protein>
<gene>
    <name evidence="1" type="ordered locus">XF_0179</name>
</gene>
<dbReference type="EMBL" id="AE003849">
    <property type="protein sequence ID" value="AAF82992.1"/>
    <property type="molecule type" value="Genomic_DNA"/>
</dbReference>
<evidence type="ECO:0000313" key="1">
    <source>
        <dbReference type="EMBL" id="AAF82992.1"/>
    </source>
</evidence>
<name>Q9PGW9_XYLFA</name>
<evidence type="ECO:0000313" key="2">
    <source>
        <dbReference type="Proteomes" id="UP000000812"/>
    </source>
</evidence>